<gene>
    <name evidence="5" type="ORF">GCM10022223_16480</name>
</gene>
<evidence type="ECO:0000256" key="2">
    <source>
        <dbReference type="ARBA" id="ARBA00023125"/>
    </source>
</evidence>
<keyword evidence="6" id="KW-1185">Reference proteome</keyword>
<dbReference type="PANTHER" id="PTHR30146">
    <property type="entry name" value="LACI-RELATED TRANSCRIPTIONAL REPRESSOR"/>
    <property type="match status" value="1"/>
</dbReference>
<feature type="domain" description="HTH lacI-type" evidence="4">
    <location>
        <begin position="8"/>
        <end position="59"/>
    </location>
</feature>
<dbReference type="PANTHER" id="PTHR30146:SF147">
    <property type="entry name" value="HTH-TYPE TRANSCRIPTIONAL REGULATOR DEGA"/>
    <property type="match status" value="1"/>
</dbReference>
<organism evidence="5 6">
    <name type="scientific">Kineosporia mesophila</name>
    <dbReference type="NCBI Taxonomy" id="566012"/>
    <lineage>
        <taxon>Bacteria</taxon>
        <taxon>Bacillati</taxon>
        <taxon>Actinomycetota</taxon>
        <taxon>Actinomycetes</taxon>
        <taxon>Kineosporiales</taxon>
        <taxon>Kineosporiaceae</taxon>
        <taxon>Kineosporia</taxon>
    </lineage>
</organism>
<keyword evidence="2 5" id="KW-0238">DNA-binding</keyword>
<dbReference type="SUPFAM" id="SSF53822">
    <property type="entry name" value="Periplasmic binding protein-like I"/>
    <property type="match status" value="1"/>
</dbReference>
<evidence type="ECO:0000256" key="1">
    <source>
        <dbReference type="ARBA" id="ARBA00023015"/>
    </source>
</evidence>
<dbReference type="CDD" id="cd01392">
    <property type="entry name" value="HTH_LacI"/>
    <property type="match status" value="1"/>
</dbReference>
<proteinExistence type="predicted"/>
<dbReference type="InterPro" id="IPR000843">
    <property type="entry name" value="HTH_LacI"/>
</dbReference>
<dbReference type="InterPro" id="IPR028082">
    <property type="entry name" value="Peripla_BP_I"/>
</dbReference>
<dbReference type="EMBL" id="BAAAZO010000002">
    <property type="protein sequence ID" value="GAA3601480.1"/>
    <property type="molecule type" value="Genomic_DNA"/>
</dbReference>
<keyword evidence="3" id="KW-0804">Transcription</keyword>
<evidence type="ECO:0000259" key="4">
    <source>
        <dbReference type="PROSITE" id="PS50932"/>
    </source>
</evidence>
<dbReference type="Pfam" id="PF13377">
    <property type="entry name" value="Peripla_BP_3"/>
    <property type="match status" value="1"/>
</dbReference>
<keyword evidence="1" id="KW-0805">Transcription regulation</keyword>
<dbReference type="Gene3D" id="1.10.260.40">
    <property type="entry name" value="lambda repressor-like DNA-binding domains"/>
    <property type="match status" value="1"/>
</dbReference>
<sequence>MEEPVRPPTIYDVARAAGVAASTVSRAFARPGRVNALTSLRIHQVATELGYRARPQAVAPTPRRTQMIALVVADVTNPFHDRIIRGAQEAAAAAGYTILLADAQESGVREAEVLQRAMAAVDGIVLATSRMPDSSIRTAAGQRPVVVLNRALRDIPCVLPDHDRGVRRAVEHLAGQGHEQITYVAGPEASWADGIRWRVLREAARERHLQVRRIGPWAPTVIGGTRAAAEFARRPTSAVIAFNDMMAIGLIRALTGRGIGVPDDVSVVGFDNVYAAELVTPPLTTVASPLQAMGRTAVGTLLAIIDGDRPQTHAPVELPTRLVVRASTAPRREGRPA</sequence>
<dbReference type="InterPro" id="IPR010982">
    <property type="entry name" value="Lambda_DNA-bd_dom_sf"/>
</dbReference>
<dbReference type="Pfam" id="PF00356">
    <property type="entry name" value="LacI"/>
    <property type="match status" value="1"/>
</dbReference>
<accession>A0ABP6Z9Q0</accession>
<dbReference type="Gene3D" id="3.40.50.2300">
    <property type="match status" value="2"/>
</dbReference>
<dbReference type="CDD" id="cd06267">
    <property type="entry name" value="PBP1_LacI_sugar_binding-like"/>
    <property type="match status" value="1"/>
</dbReference>
<name>A0ABP6Z9Q0_9ACTN</name>
<evidence type="ECO:0000313" key="5">
    <source>
        <dbReference type="EMBL" id="GAA3601480.1"/>
    </source>
</evidence>
<dbReference type="GO" id="GO:0003677">
    <property type="term" value="F:DNA binding"/>
    <property type="evidence" value="ECO:0007669"/>
    <property type="project" value="UniProtKB-KW"/>
</dbReference>
<dbReference type="InterPro" id="IPR046335">
    <property type="entry name" value="LacI/GalR-like_sensor"/>
</dbReference>
<comment type="caution">
    <text evidence="5">The sequence shown here is derived from an EMBL/GenBank/DDBJ whole genome shotgun (WGS) entry which is preliminary data.</text>
</comment>
<dbReference type="Proteomes" id="UP001501074">
    <property type="component" value="Unassembled WGS sequence"/>
</dbReference>
<evidence type="ECO:0000256" key="3">
    <source>
        <dbReference type="ARBA" id="ARBA00023163"/>
    </source>
</evidence>
<dbReference type="SMART" id="SM00354">
    <property type="entry name" value="HTH_LACI"/>
    <property type="match status" value="1"/>
</dbReference>
<dbReference type="RefSeq" id="WP_231485256.1">
    <property type="nucleotide sequence ID" value="NZ_BAAAZO010000002.1"/>
</dbReference>
<dbReference type="PROSITE" id="PS50932">
    <property type="entry name" value="HTH_LACI_2"/>
    <property type="match status" value="1"/>
</dbReference>
<evidence type="ECO:0000313" key="6">
    <source>
        <dbReference type="Proteomes" id="UP001501074"/>
    </source>
</evidence>
<dbReference type="SUPFAM" id="SSF47413">
    <property type="entry name" value="lambda repressor-like DNA-binding domains"/>
    <property type="match status" value="1"/>
</dbReference>
<reference evidence="6" key="1">
    <citation type="journal article" date="2019" name="Int. J. Syst. Evol. Microbiol.">
        <title>The Global Catalogue of Microorganisms (GCM) 10K type strain sequencing project: providing services to taxonomists for standard genome sequencing and annotation.</title>
        <authorList>
            <consortium name="The Broad Institute Genomics Platform"/>
            <consortium name="The Broad Institute Genome Sequencing Center for Infectious Disease"/>
            <person name="Wu L."/>
            <person name="Ma J."/>
        </authorList>
    </citation>
    <scope>NUCLEOTIDE SEQUENCE [LARGE SCALE GENOMIC DNA]</scope>
    <source>
        <strain evidence="6">JCM 16902</strain>
    </source>
</reference>
<protein>
    <submittedName>
        <fullName evidence="5">LacI family DNA-binding transcriptional regulator</fullName>
    </submittedName>
</protein>